<evidence type="ECO:0000256" key="3">
    <source>
        <dbReference type="ARBA" id="ARBA00023002"/>
    </source>
</evidence>
<dbReference type="RefSeq" id="WP_084235339.1">
    <property type="nucleotide sequence ID" value="NZ_FWXW01000008.1"/>
</dbReference>
<dbReference type="Gene3D" id="1.10.1040.10">
    <property type="entry name" value="N-(1-d-carboxylethyl)-l-norvaline Dehydrogenase, domain 2"/>
    <property type="match status" value="1"/>
</dbReference>
<dbReference type="Proteomes" id="UP000192790">
    <property type="component" value="Unassembled WGS sequence"/>
</dbReference>
<dbReference type="EMBL" id="FWXW01000008">
    <property type="protein sequence ID" value="SMC81919.1"/>
    <property type="molecule type" value="Genomic_DNA"/>
</dbReference>
<evidence type="ECO:0000313" key="7">
    <source>
        <dbReference type="EMBL" id="SMC81919.1"/>
    </source>
</evidence>
<dbReference type="InterPro" id="IPR013332">
    <property type="entry name" value="KPR_N"/>
</dbReference>
<dbReference type="FunFam" id="1.10.1040.10:FF:000017">
    <property type="entry name" value="2-dehydropantoate 2-reductase"/>
    <property type="match status" value="1"/>
</dbReference>
<dbReference type="SUPFAM" id="SSF48179">
    <property type="entry name" value="6-phosphogluconate dehydrogenase C-terminal domain-like"/>
    <property type="match status" value="1"/>
</dbReference>
<dbReference type="GO" id="GO:0015940">
    <property type="term" value="P:pantothenate biosynthetic process"/>
    <property type="evidence" value="ECO:0007669"/>
    <property type="project" value="UniProtKB-UniPathway"/>
</dbReference>
<evidence type="ECO:0000256" key="1">
    <source>
        <dbReference type="ARBA" id="ARBA00007870"/>
    </source>
</evidence>
<accession>A0A1W2C9U4</accession>
<feature type="domain" description="Ketopantoate reductase N-terminal" evidence="5">
    <location>
        <begin position="7"/>
        <end position="150"/>
    </location>
</feature>
<evidence type="ECO:0000259" key="5">
    <source>
        <dbReference type="Pfam" id="PF02558"/>
    </source>
</evidence>
<dbReference type="UniPathway" id="UPA00028">
    <property type="reaction ID" value="UER00004"/>
</dbReference>
<feature type="domain" description="Ketopantoate reductase C-terminal" evidence="6">
    <location>
        <begin position="177"/>
        <end position="301"/>
    </location>
</feature>
<keyword evidence="4" id="KW-0566">Pantothenate biosynthesis</keyword>
<keyword evidence="2 4" id="KW-0521">NADP</keyword>
<dbReference type="InterPro" id="IPR036291">
    <property type="entry name" value="NAD(P)-bd_dom_sf"/>
</dbReference>
<dbReference type="PANTHER" id="PTHR21708">
    <property type="entry name" value="PROBABLE 2-DEHYDROPANTOATE 2-REDUCTASE"/>
    <property type="match status" value="1"/>
</dbReference>
<comment type="function">
    <text evidence="4">Catalyzes the NADPH-dependent reduction of ketopantoate into pantoic acid.</text>
</comment>
<dbReference type="InterPro" id="IPR013752">
    <property type="entry name" value="KPA_reductase"/>
</dbReference>
<evidence type="ECO:0000313" key="8">
    <source>
        <dbReference type="Proteomes" id="UP000192790"/>
    </source>
</evidence>
<dbReference type="InterPro" id="IPR051402">
    <property type="entry name" value="KPR-Related"/>
</dbReference>
<gene>
    <name evidence="7" type="ORF">SAMN02745168_2668</name>
</gene>
<sequence>MEIKRAALVGMGAIGSVYAKYLTDRYGEDFAVAADSNRGKRLRSEGIVLNGERFVPRVVFPETDRFQADLVIFCVKNGQLEEAMEEVRPFIGPETVLLPLLNGITARDRLLAGYPDNLVLYGLAIHIVSVREGSRVISTSLGTIQFGEAENKDPSPRVLSVQRFLEGAGLEAKIMPDMRWAVWRKWMLNVGANQVSAVSGAGYGNLLGLPELRSLFRDAMAEVAALAQAEGIDLGEREMEEFLTTMQRHNPLGKTSMLQDVEAGRKTEVEYFSGTVMELGARHGIPTPVNRVLYRLIRAREQMY</sequence>
<comment type="catalytic activity">
    <reaction evidence="4">
        <text>(R)-pantoate + NADP(+) = 2-dehydropantoate + NADPH + H(+)</text>
        <dbReference type="Rhea" id="RHEA:16233"/>
        <dbReference type="ChEBI" id="CHEBI:11561"/>
        <dbReference type="ChEBI" id="CHEBI:15378"/>
        <dbReference type="ChEBI" id="CHEBI:15980"/>
        <dbReference type="ChEBI" id="CHEBI:57783"/>
        <dbReference type="ChEBI" id="CHEBI:58349"/>
        <dbReference type="EC" id="1.1.1.169"/>
    </reaction>
</comment>
<dbReference type="Pfam" id="PF08546">
    <property type="entry name" value="ApbA_C"/>
    <property type="match status" value="1"/>
</dbReference>
<dbReference type="GO" id="GO:0008677">
    <property type="term" value="F:2-dehydropantoate 2-reductase activity"/>
    <property type="evidence" value="ECO:0007669"/>
    <property type="project" value="UniProtKB-EC"/>
</dbReference>
<dbReference type="InterPro" id="IPR008927">
    <property type="entry name" value="6-PGluconate_DH-like_C_sf"/>
</dbReference>
<dbReference type="Pfam" id="PF02558">
    <property type="entry name" value="ApbA"/>
    <property type="match status" value="1"/>
</dbReference>
<dbReference type="STRING" id="1122930.SAMN02745168_2668"/>
<comment type="pathway">
    <text evidence="4">Cofactor biosynthesis; (R)-pantothenate biosynthesis; (R)-pantoate from 3-methyl-2-oxobutanoate: step 2/2.</text>
</comment>
<organism evidence="7 8">
    <name type="scientific">Papillibacter cinnamivorans DSM 12816</name>
    <dbReference type="NCBI Taxonomy" id="1122930"/>
    <lineage>
        <taxon>Bacteria</taxon>
        <taxon>Bacillati</taxon>
        <taxon>Bacillota</taxon>
        <taxon>Clostridia</taxon>
        <taxon>Eubacteriales</taxon>
        <taxon>Oscillospiraceae</taxon>
        <taxon>Papillibacter</taxon>
    </lineage>
</organism>
<name>A0A1W2C9U4_9FIRM</name>
<evidence type="ECO:0000256" key="4">
    <source>
        <dbReference type="RuleBase" id="RU362068"/>
    </source>
</evidence>
<dbReference type="GO" id="GO:0005737">
    <property type="term" value="C:cytoplasm"/>
    <property type="evidence" value="ECO:0007669"/>
    <property type="project" value="TreeGrafter"/>
</dbReference>
<dbReference type="SUPFAM" id="SSF51735">
    <property type="entry name" value="NAD(P)-binding Rossmann-fold domains"/>
    <property type="match status" value="1"/>
</dbReference>
<keyword evidence="3 4" id="KW-0560">Oxidoreductase</keyword>
<dbReference type="Gene3D" id="3.40.50.720">
    <property type="entry name" value="NAD(P)-binding Rossmann-like Domain"/>
    <property type="match status" value="1"/>
</dbReference>
<keyword evidence="8" id="KW-1185">Reference proteome</keyword>
<dbReference type="InterPro" id="IPR003710">
    <property type="entry name" value="ApbA"/>
</dbReference>
<dbReference type="InterPro" id="IPR013328">
    <property type="entry name" value="6PGD_dom2"/>
</dbReference>
<evidence type="ECO:0000259" key="6">
    <source>
        <dbReference type="Pfam" id="PF08546"/>
    </source>
</evidence>
<dbReference type="EC" id="1.1.1.169" evidence="4"/>
<evidence type="ECO:0000256" key="2">
    <source>
        <dbReference type="ARBA" id="ARBA00022857"/>
    </source>
</evidence>
<comment type="similarity">
    <text evidence="1 4">Belongs to the ketopantoate reductase family.</text>
</comment>
<dbReference type="PANTHER" id="PTHR21708:SF26">
    <property type="entry name" value="2-DEHYDROPANTOATE 2-REDUCTASE"/>
    <property type="match status" value="1"/>
</dbReference>
<dbReference type="OrthoDB" id="9793586at2"/>
<dbReference type="AlphaFoldDB" id="A0A1W2C9U4"/>
<protein>
    <recommendedName>
        <fullName evidence="4">2-dehydropantoate 2-reductase</fullName>
        <ecNumber evidence="4">1.1.1.169</ecNumber>
    </recommendedName>
    <alternativeName>
        <fullName evidence="4">Ketopantoate reductase</fullName>
    </alternativeName>
</protein>
<reference evidence="7 8" key="1">
    <citation type="submission" date="2017-04" db="EMBL/GenBank/DDBJ databases">
        <authorList>
            <person name="Afonso C.L."/>
            <person name="Miller P.J."/>
            <person name="Scott M.A."/>
            <person name="Spackman E."/>
            <person name="Goraichik I."/>
            <person name="Dimitrov K.M."/>
            <person name="Suarez D.L."/>
            <person name="Swayne D.E."/>
        </authorList>
    </citation>
    <scope>NUCLEOTIDE SEQUENCE [LARGE SCALE GENOMIC DNA]</scope>
    <source>
        <strain evidence="7 8">DSM 12816</strain>
    </source>
</reference>
<proteinExistence type="inferred from homology"/>
<dbReference type="NCBIfam" id="TIGR00745">
    <property type="entry name" value="apbA_panE"/>
    <property type="match status" value="1"/>
</dbReference>